<dbReference type="InterPro" id="IPR003664">
    <property type="entry name" value="FA_synthesis"/>
</dbReference>
<gene>
    <name evidence="1" type="ORF">JOC49_001167</name>
</gene>
<accession>A0ABS2MQN5</accession>
<dbReference type="Pfam" id="PF02504">
    <property type="entry name" value="FA_synthesis"/>
    <property type="match status" value="1"/>
</dbReference>
<protein>
    <recommendedName>
        <fullName evidence="3">Glycine reductase</fullName>
    </recommendedName>
</protein>
<dbReference type="Gene3D" id="3.40.718.10">
    <property type="entry name" value="Isopropylmalate Dehydrogenase"/>
    <property type="match status" value="1"/>
</dbReference>
<dbReference type="InterPro" id="IPR012116">
    <property type="entry name" value="Gly_reductase_pC_asu"/>
</dbReference>
<reference evidence="1 2" key="1">
    <citation type="submission" date="2021-01" db="EMBL/GenBank/DDBJ databases">
        <title>Genomic Encyclopedia of Type Strains, Phase IV (KMG-IV): sequencing the most valuable type-strain genomes for metagenomic binning, comparative biology and taxonomic classification.</title>
        <authorList>
            <person name="Goeker M."/>
        </authorList>
    </citation>
    <scope>NUCLEOTIDE SEQUENCE [LARGE SCALE GENOMIC DNA]</scope>
    <source>
        <strain evidence="1 2">DSM 24436</strain>
    </source>
</reference>
<dbReference type="SUPFAM" id="SSF53659">
    <property type="entry name" value="Isocitrate/Isopropylmalate dehydrogenase-like"/>
    <property type="match status" value="1"/>
</dbReference>
<evidence type="ECO:0008006" key="3">
    <source>
        <dbReference type="Google" id="ProtNLM"/>
    </source>
</evidence>
<organism evidence="1 2">
    <name type="scientific">Fusibacter tunisiensis</name>
    <dbReference type="NCBI Taxonomy" id="1008308"/>
    <lineage>
        <taxon>Bacteria</taxon>
        <taxon>Bacillati</taxon>
        <taxon>Bacillota</taxon>
        <taxon>Clostridia</taxon>
        <taxon>Eubacteriales</taxon>
        <taxon>Eubacteriales Family XII. Incertae Sedis</taxon>
        <taxon>Fusibacter</taxon>
    </lineage>
</organism>
<dbReference type="Proteomes" id="UP000767854">
    <property type="component" value="Unassembled WGS sequence"/>
</dbReference>
<keyword evidence="2" id="KW-1185">Reference proteome</keyword>
<sequence>MSINKVISETFLEIASALETGKFGKKRSVGLTVLGSEHGTDTLIKGAKEALRMDPDLEIILIGPSNESGIETIVAETEDDAHRAMEEALDSGKIQAAVTMHYNFPIGVSTVGRVIAPGTGREIFLATTTGTSALNRVEAMVKNAVYGIIAAQACGIEKPTVGILNVDGARTVEKILMALQSKGFPIRFGESVRRDGGCVLRGNDLLQGTVDVVVTDTLTGNILMKTLSAFTSGGSYESVGYGYGPGIGEGYHRNILILSRASGVPVVKGALKYADDLIRNNMKEISDDIFEKLNRIRWKQLIEETLGKNVSKETSSESVAPEKVVVTGTIAGIDIMELEDAVNALWRKGIYAESGMGCTGPIVMVPESKLKVCVDILSEAGFSGSSGDIC</sequence>
<comment type="caution">
    <text evidence="1">The sequence shown here is derived from an EMBL/GenBank/DDBJ whole genome shotgun (WGS) entry which is preliminary data.</text>
</comment>
<evidence type="ECO:0000313" key="1">
    <source>
        <dbReference type="EMBL" id="MBM7561647.1"/>
    </source>
</evidence>
<dbReference type="PIRSF" id="PIRSF036593">
    <property type="entry name" value="GrdD"/>
    <property type="match status" value="1"/>
</dbReference>
<dbReference type="EMBL" id="JAFBDT010000006">
    <property type="protein sequence ID" value="MBM7561647.1"/>
    <property type="molecule type" value="Genomic_DNA"/>
</dbReference>
<proteinExistence type="predicted"/>
<dbReference type="NCBIfam" id="NF040747">
    <property type="entry name" value="reduct_C_alpha"/>
    <property type="match status" value="1"/>
</dbReference>
<name>A0ABS2MQN5_9FIRM</name>
<dbReference type="RefSeq" id="WP_204663341.1">
    <property type="nucleotide sequence ID" value="NZ_JAFBDT010000006.1"/>
</dbReference>
<evidence type="ECO:0000313" key="2">
    <source>
        <dbReference type="Proteomes" id="UP000767854"/>
    </source>
</evidence>